<dbReference type="Proteomes" id="UP000241690">
    <property type="component" value="Unassembled WGS sequence"/>
</dbReference>
<evidence type="ECO:0000256" key="1">
    <source>
        <dbReference type="SAM" id="SignalP"/>
    </source>
</evidence>
<evidence type="ECO:0000313" key="3">
    <source>
        <dbReference type="Proteomes" id="UP000241690"/>
    </source>
</evidence>
<dbReference type="GeneID" id="36622093"/>
<name>A0A2T4A5V8_TRIHA</name>
<feature type="signal peptide" evidence="1">
    <location>
        <begin position="1"/>
        <end position="25"/>
    </location>
</feature>
<evidence type="ECO:0000313" key="2">
    <source>
        <dbReference type="EMBL" id="PTB52434.1"/>
    </source>
</evidence>
<accession>A0A2T4A5V8</accession>
<dbReference type="AlphaFoldDB" id="A0A2T4A5V8"/>
<keyword evidence="3" id="KW-1185">Reference proteome</keyword>
<reference evidence="2 3" key="1">
    <citation type="submission" date="2016-07" db="EMBL/GenBank/DDBJ databases">
        <title>Multiple horizontal gene transfer events from other fungi enriched the ability of initially mycotrophic Trichoderma (Ascomycota) to feed on dead plant biomass.</title>
        <authorList>
            <consortium name="DOE Joint Genome Institute"/>
            <person name="Aerts A."/>
            <person name="Atanasova L."/>
            <person name="Chenthamara K."/>
            <person name="Zhang J."/>
            <person name="Grujic M."/>
            <person name="Henrissat B."/>
            <person name="Kuo A."/>
            <person name="Salamov A."/>
            <person name="Lipzen A."/>
            <person name="Labutti K."/>
            <person name="Barry K."/>
            <person name="Miao Y."/>
            <person name="Rahimi M.J."/>
            <person name="Shen Q."/>
            <person name="Grigoriev I.V."/>
            <person name="Kubicek C.P."/>
            <person name="Druzhinina I.S."/>
        </authorList>
    </citation>
    <scope>NUCLEOTIDE SEQUENCE [LARGE SCALE GENOMIC DNA]</scope>
    <source>
        <strain evidence="2 3">CBS 226.95</strain>
    </source>
</reference>
<keyword evidence="1" id="KW-0732">Signal</keyword>
<gene>
    <name evidence="2" type="ORF">M431DRAFT_217624</name>
</gene>
<dbReference type="EMBL" id="KZ679684">
    <property type="protein sequence ID" value="PTB52434.1"/>
    <property type="molecule type" value="Genomic_DNA"/>
</dbReference>
<sequence>MSPKNSLVLFIGLSTFCISLPKTYCLDQLPFSSSKCTRTNPLVRYTRIFKNTPHPVFLQQTLLAAYRRGGQHSHLASSRHPSTLLSVPIVKLYGLNRVHIICLLANPIREDVTRINADMLSAKQAVIGTLEPQPMQRSMILLYSVTVLLQNFG</sequence>
<protein>
    <submittedName>
        <fullName evidence="2">Uncharacterized protein</fullName>
    </submittedName>
</protein>
<proteinExistence type="predicted"/>
<dbReference type="RefSeq" id="XP_024772111.1">
    <property type="nucleotide sequence ID" value="XM_024913531.1"/>
</dbReference>
<organism evidence="2 3">
    <name type="scientific">Trichoderma harzianum CBS 226.95</name>
    <dbReference type="NCBI Taxonomy" id="983964"/>
    <lineage>
        <taxon>Eukaryota</taxon>
        <taxon>Fungi</taxon>
        <taxon>Dikarya</taxon>
        <taxon>Ascomycota</taxon>
        <taxon>Pezizomycotina</taxon>
        <taxon>Sordariomycetes</taxon>
        <taxon>Hypocreomycetidae</taxon>
        <taxon>Hypocreales</taxon>
        <taxon>Hypocreaceae</taxon>
        <taxon>Trichoderma</taxon>
    </lineage>
</organism>
<feature type="chain" id="PRO_5015492674" evidence="1">
    <location>
        <begin position="26"/>
        <end position="153"/>
    </location>
</feature>